<keyword evidence="6 16" id="KW-0732">Signal</keyword>
<organism evidence="19 20">
    <name type="scientific">Striga hermonthica</name>
    <name type="common">Purple witchweed</name>
    <name type="synonym">Buchnera hermonthica</name>
    <dbReference type="NCBI Taxonomy" id="68872"/>
    <lineage>
        <taxon>Eukaryota</taxon>
        <taxon>Viridiplantae</taxon>
        <taxon>Streptophyta</taxon>
        <taxon>Embryophyta</taxon>
        <taxon>Tracheophyta</taxon>
        <taxon>Spermatophyta</taxon>
        <taxon>Magnoliopsida</taxon>
        <taxon>eudicotyledons</taxon>
        <taxon>Gunneridae</taxon>
        <taxon>Pentapetalae</taxon>
        <taxon>asterids</taxon>
        <taxon>lamiids</taxon>
        <taxon>Lamiales</taxon>
        <taxon>Orobanchaceae</taxon>
        <taxon>Buchnereae</taxon>
        <taxon>Striga</taxon>
    </lineage>
</organism>
<evidence type="ECO:0000256" key="2">
    <source>
        <dbReference type="ARBA" id="ARBA00006844"/>
    </source>
</evidence>
<dbReference type="GO" id="GO:0015629">
    <property type="term" value="C:actin cytoskeleton"/>
    <property type="evidence" value="ECO:0007669"/>
    <property type="project" value="InterPro"/>
</dbReference>
<evidence type="ECO:0000256" key="12">
    <source>
        <dbReference type="ARBA" id="ARBA00023180"/>
    </source>
</evidence>
<evidence type="ECO:0000256" key="7">
    <source>
        <dbReference type="ARBA" id="ARBA00022741"/>
    </source>
</evidence>
<keyword evidence="4" id="KW-0808">Transferase</keyword>
<dbReference type="SUPFAM" id="SSF55753">
    <property type="entry name" value="Actin depolymerizing proteins"/>
    <property type="match status" value="1"/>
</dbReference>
<evidence type="ECO:0000256" key="16">
    <source>
        <dbReference type="SAM" id="SignalP"/>
    </source>
</evidence>
<dbReference type="InterPro" id="IPR011009">
    <property type="entry name" value="Kinase-like_dom_sf"/>
</dbReference>
<dbReference type="InterPro" id="IPR002108">
    <property type="entry name" value="ADF-H"/>
</dbReference>
<dbReference type="EMBL" id="CACSLK010011356">
    <property type="protein sequence ID" value="CAA0813613.1"/>
    <property type="molecule type" value="Genomic_DNA"/>
</dbReference>
<feature type="signal peptide" evidence="16">
    <location>
        <begin position="1"/>
        <end position="21"/>
    </location>
</feature>
<evidence type="ECO:0000313" key="20">
    <source>
        <dbReference type="Proteomes" id="UP001153555"/>
    </source>
</evidence>
<dbReference type="PROSITE" id="PS00107">
    <property type="entry name" value="PROTEIN_KINASE_ATP"/>
    <property type="match status" value="1"/>
</dbReference>
<dbReference type="SMART" id="SM00220">
    <property type="entry name" value="S_TKc"/>
    <property type="match status" value="1"/>
</dbReference>
<proteinExistence type="inferred from homology"/>
<dbReference type="PROSITE" id="PS50011">
    <property type="entry name" value="PROTEIN_KINASE_DOM"/>
    <property type="match status" value="1"/>
</dbReference>
<feature type="binding site" evidence="14">
    <location>
        <position position="299"/>
    </location>
    <ligand>
        <name>ATP</name>
        <dbReference type="ChEBI" id="CHEBI:30616"/>
    </ligand>
</feature>
<reference evidence="19" key="1">
    <citation type="submission" date="2019-12" db="EMBL/GenBank/DDBJ databases">
        <authorList>
            <person name="Scholes J."/>
        </authorList>
    </citation>
    <scope>NUCLEOTIDE SEQUENCE</scope>
</reference>
<name>A0A9N7MV81_STRHE</name>
<keyword evidence="9 14" id="KW-0067">ATP-binding</keyword>
<dbReference type="PROSITE" id="PS51263">
    <property type="entry name" value="ADF_H"/>
    <property type="match status" value="1"/>
</dbReference>
<evidence type="ECO:0000256" key="9">
    <source>
        <dbReference type="ARBA" id="ARBA00022840"/>
    </source>
</evidence>
<dbReference type="CDD" id="cd14066">
    <property type="entry name" value="STKc_IRAK"/>
    <property type="match status" value="1"/>
</dbReference>
<feature type="transmembrane region" description="Helical" evidence="15">
    <location>
        <begin position="214"/>
        <end position="236"/>
    </location>
</feature>
<dbReference type="GO" id="GO:0004674">
    <property type="term" value="F:protein serine/threonine kinase activity"/>
    <property type="evidence" value="ECO:0007669"/>
    <property type="project" value="UniProtKB-KW"/>
</dbReference>
<feature type="chain" id="PRO_5040500950" evidence="16">
    <location>
        <begin position="22"/>
        <end position="702"/>
    </location>
</feature>
<keyword evidence="10 15" id="KW-1133">Transmembrane helix</keyword>
<dbReference type="GO" id="GO:0030042">
    <property type="term" value="P:actin filament depolymerization"/>
    <property type="evidence" value="ECO:0007669"/>
    <property type="project" value="InterPro"/>
</dbReference>
<gene>
    <name evidence="19" type="ORF">SHERM_14172</name>
</gene>
<dbReference type="InterPro" id="IPR017904">
    <property type="entry name" value="ADF/Cofilin"/>
</dbReference>
<sequence length="702" mass="79881">MASISFFLILFCLSLFTAVLGLETDDCKPTSCKKHGPNIRFPFRIKERSPEYCGYPGFEVFCDEKNETMLLLPSSVQVAVKRIDYVTQQIHLYDPENCLPRKLPQLNLLSSNSPFRFFSYNDHNYTMYNCSAPFENRCIFWLDTIPCLDDSRYRIFVLDSFKMRYCSLASCTKIHEYPSVPGRMIGKNYLHLMWSEPACGVCEAQEQRCKSSSALLGGTCLVVAILAALILLYISITSDRENHIKIEKFLEDYRALKPTRFSYSDITRITRKFSEKLGEGGYGTVYKAKLSDQIHAAIKLLHNSKGNGEEFVNEVSTIGRIHHVNIVRLIGFCAEGSKRALVYEFLPNDSLEKFIFRSSSRASLGWPKLRDIALGIARGIEYLHVGCDHQILHFDIKPHNILLDRNFGPKICDFGLAKLCSKEQSGVTMTAARGTMGYIAPEVLSRTFGRASYKSDVYSFGMMVLEMVGGRKNMDPNVDTSQVYFPQWVYNRLDSDFGEDFWARVEEGEDGNVARRLTIVGLWCVQWSPNDRPSMKEVVAMLEGSEESLVIPPNPFNLKPDNKMANSASGIAVDDECKLKFLELKAKRNFRYIVFKIDDKGNQVMVEKAGGSGETYQDFAGSLPGDDCRYAVFDYDFTTDENCHKSKIYFIAWSPEIARVRTKMLYASSKDRFKRELDGIQVELQATDPSEMSLDIIKERAY</sequence>
<accession>A0A9N7MV81</accession>
<dbReference type="Gene3D" id="1.10.510.10">
    <property type="entry name" value="Transferase(Phosphotransferase) domain 1"/>
    <property type="match status" value="1"/>
</dbReference>
<dbReference type="FunFam" id="1.10.510.10:FF:000590">
    <property type="entry name" value="PR5-like receptor kinase"/>
    <property type="match status" value="1"/>
</dbReference>
<keyword evidence="20" id="KW-1185">Reference proteome</keyword>
<evidence type="ECO:0000256" key="5">
    <source>
        <dbReference type="ARBA" id="ARBA00022692"/>
    </source>
</evidence>
<dbReference type="InterPro" id="IPR025287">
    <property type="entry name" value="WAK_GUB"/>
</dbReference>
<dbReference type="Gene3D" id="3.30.200.20">
    <property type="entry name" value="Phosphorylase Kinase, domain 1"/>
    <property type="match status" value="1"/>
</dbReference>
<evidence type="ECO:0000256" key="15">
    <source>
        <dbReference type="SAM" id="Phobius"/>
    </source>
</evidence>
<comment type="caution">
    <text evidence="19">The sequence shown here is derived from an EMBL/GenBank/DDBJ whole genome shotgun (WGS) entry which is preliminary data.</text>
</comment>
<dbReference type="Pfam" id="PF00241">
    <property type="entry name" value="Cofilin_ADF"/>
    <property type="match status" value="1"/>
</dbReference>
<dbReference type="CDD" id="cd11286">
    <property type="entry name" value="ADF_cofilin_like"/>
    <property type="match status" value="1"/>
</dbReference>
<comment type="similarity">
    <text evidence="2">Belongs to the actin-binding proteins ADF family.</text>
</comment>
<keyword evidence="3" id="KW-0723">Serine/threonine-protein kinase</keyword>
<dbReference type="Proteomes" id="UP001153555">
    <property type="component" value="Unassembled WGS sequence"/>
</dbReference>
<dbReference type="InterPro" id="IPR008271">
    <property type="entry name" value="Ser/Thr_kinase_AS"/>
</dbReference>
<dbReference type="InterPro" id="IPR029006">
    <property type="entry name" value="ADF-H/Gelsolin-like_dom_sf"/>
</dbReference>
<evidence type="ECO:0000256" key="11">
    <source>
        <dbReference type="ARBA" id="ARBA00023136"/>
    </source>
</evidence>
<dbReference type="FunFam" id="3.30.200.20:FF:000178">
    <property type="entry name" value="serine/threonine-protein kinase PBS1-like"/>
    <property type="match status" value="1"/>
</dbReference>
<comment type="subcellular location">
    <subcellularLocation>
        <location evidence="1">Membrane</location>
        <topology evidence="1">Single-pass type I membrane protein</topology>
    </subcellularLocation>
</comment>
<evidence type="ECO:0000256" key="8">
    <source>
        <dbReference type="ARBA" id="ARBA00022777"/>
    </source>
</evidence>
<dbReference type="AlphaFoldDB" id="A0A9N7MV81"/>
<dbReference type="FunFam" id="3.40.20.10:FF:000025">
    <property type="entry name" value="Actin-depolymerizing factor 2"/>
    <property type="match status" value="1"/>
</dbReference>
<evidence type="ECO:0000313" key="19">
    <source>
        <dbReference type="EMBL" id="CAA0813613.1"/>
    </source>
</evidence>
<dbReference type="InterPro" id="IPR017441">
    <property type="entry name" value="Protein_kinase_ATP_BS"/>
</dbReference>
<evidence type="ECO:0000256" key="1">
    <source>
        <dbReference type="ARBA" id="ARBA00004479"/>
    </source>
</evidence>
<feature type="domain" description="Protein kinase" evidence="17">
    <location>
        <begin position="271"/>
        <end position="549"/>
    </location>
</feature>
<keyword evidence="7 14" id="KW-0547">Nucleotide-binding</keyword>
<keyword evidence="5 15" id="KW-0812">Transmembrane</keyword>
<dbReference type="GO" id="GO:0030247">
    <property type="term" value="F:polysaccharide binding"/>
    <property type="evidence" value="ECO:0007669"/>
    <property type="project" value="InterPro"/>
</dbReference>
<protein>
    <submittedName>
        <fullName evidence="19">Protein kinase superfamily protein</fullName>
    </submittedName>
</protein>
<dbReference type="Gene3D" id="3.40.20.10">
    <property type="entry name" value="Severin"/>
    <property type="match status" value="1"/>
</dbReference>
<evidence type="ECO:0000256" key="14">
    <source>
        <dbReference type="PROSITE-ProRule" id="PRU10141"/>
    </source>
</evidence>
<dbReference type="PROSITE" id="PS00108">
    <property type="entry name" value="PROTEIN_KINASE_ST"/>
    <property type="match status" value="1"/>
</dbReference>
<evidence type="ECO:0000256" key="3">
    <source>
        <dbReference type="ARBA" id="ARBA00022527"/>
    </source>
</evidence>
<dbReference type="Pfam" id="PF00069">
    <property type="entry name" value="Pkinase"/>
    <property type="match status" value="1"/>
</dbReference>
<evidence type="ECO:0000256" key="10">
    <source>
        <dbReference type="ARBA" id="ARBA00022989"/>
    </source>
</evidence>
<evidence type="ECO:0000259" key="17">
    <source>
        <dbReference type="PROSITE" id="PS50011"/>
    </source>
</evidence>
<dbReference type="InterPro" id="IPR000719">
    <property type="entry name" value="Prot_kinase_dom"/>
</dbReference>
<dbReference type="SMART" id="SM00102">
    <property type="entry name" value="ADF"/>
    <property type="match status" value="1"/>
</dbReference>
<dbReference type="PANTHER" id="PTHR27009">
    <property type="entry name" value="RUST RESISTANCE KINASE LR10-RELATED"/>
    <property type="match status" value="1"/>
</dbReference>
<dbReference type="GO" id="GO:0016020">
    <property type="term" value="C:membrane"/>
    <property type="evidence" value="ECO:0007669"/>
    <property type="project" value="UniProtKB-SubCell"/>
</dbReference>
<dbReference type="OrthoDB" id="900299at2759"/>
<keyword evidence="13" id="KW-0009">Actin-binding</keyword>
<evidence type="ECO:0000259" key="18">
    <source>
        <dbReference type="PROSITE" id="PS51263"/>
    </source>
</evidence>
<keyword evidence="8 19" id="KW-0418">Kinase</keyword>
<evidence type="ECO:0000256" key="6">
    <source>
        <dbReference type="ARBA" id="ARBA00022729"/>
    </source>
</evidence>
<dbReference type="Pfam" id="PF13947">
    <property type="entry name" value="GUB_WAK_bind"/>
    <property type="match status" value="1"/>
</dbReference>
<dbReference type="GO" id="GO:0005524">
    <property type="term" value="F:ATP binding"/>
    <property type="evidence" value="ECO:0007669"/>
    <property type="project" value="UniProtKB-UniRule"/>
</dbReference>
<keyword evidence="12" id="KW-0325">Glycoprotein</keyword>
<feature type="domain" description="ADF-H" evidence="18">
    <location>
        <begin position="568"/>
        <end position="702"/>
    </location>
</feature>
<keyword evidence="11 15" id="KW-0472">Membrane</keyword>
<evidence type="ECO:0000256" key="4">
    <source>
        <dbReference type="ARBA" id="ARBA00022679"/>
    </source>
</evidence>
<dbReference type="SUPFAM" id="SSF56112">
    <property type="entry name" value="Protein kinase-like (PK-like)"/>
    <property type="match status" value="1"/>
</dbReference>
<evidence type="ECO:0000256" key="13">
    <source>
        <dbReference type="ARBA" id="ARBA00023203"/>
    </source>
</evidence>
<dbReference type="GO" id="GO:0003779">
    <property type="term" value="F:actin binding"/>
    <property type="evidence" value="ECO:0007669"/>
    <property type="project" value="UniProtKB-KW"/>
</dbReference>
<dbReference type="InterPro" id="IPR045874">
    <property type="entry name" value="LRK10/LRL21-25-like"/>
</dbReference>